<sequence length="187" mass="19141">MFLRRSAILLAATAALLGAAMPAWAHDALKSSNPAKNAKVTSIDQVVLEFTNSVRFPKVIVTDADGKAFQQGEADLKGKTVTQGVAAPLPPGKYTIAYRVVSSDGHPRTGEVPFTVTPAPTPTPSPSESASPSPVTSAPPLATPSAEPVAATSGGSSSVTVWLLVGAGALVVVTVFVLTGRKRRPSD</sequence>
<keyword evidence="6" id="KW-1133">Transmembrane helix</keyword>
<feature type="signal peptide" evidence="7">
    <location>
        <begin position="1"/>
        <end position="25"/>
    </location>
</feature>
<feature type="chain" id="PRO_5024277979" description="CopC domain-containing protein" evidence="7">
    <location>
        <begin position="26"/>
        <end position="187"/>
    </location>
</feature>
<dbReference type="Pfam" id="PF04234">
    <property type="entry name" value="CopC"/>
    <property type="match status" value="1"/>
</dbReference>
<reference evidence="9 10" key="1">
    <citation type="submission" date="2019-10" db="EMBL/GenBank/DDBJ databases">
        <title>Whole genome shotgun sequence of Acrocarpospora pleiomorpha NBRC 16267.</title>
        <authorList>
            <person name="Ichikawa N."/>
            <person name="Kimura A."/>
            <person name="Kitahashi Y."/>
            <person name="Komaki H."/>
            <person name="Oguchi A."/>
        </authorList>
    </citation>
    <scope>NUCLEOTIDE SEQUENCE [LARGE SCALE GENOMIC DNA]</scope>
    <source>
        <strain evidence="9 10">NBRC 16267</strain>
    </source>
</reference>
<dbReference type="InterPro" id="IPR007348">
    <property type="entry name" value="CopC_dom"/>
</dbReference>
<keyword evidence="10" id="KW-1185">Reference proteome</keyword>
<dbReference type="EMBL" id="BLAF01000017">
    <property type="protein sequence ID" value="GES20555.1"/>
    <property type="molecule type" value="Genomic_DNA"/>
</dbReference>
<organism evidence="9 10">
    <name type="scientific">Acrocarpospora pleiomorpha</name>
    <dbReference type="NCBI Taxonomy" id="90975"/>
    <lineage>
        <taxon>Bacteria</taxon>
        <taxon>Bacillati</taxon>
        <taxon>Actinomycetota</taxon>
        <taxon>Actinomycetes</taxon>
        <taxon>Streptosporangiales</taxon>
        <taxon>Streptosporangiaceae</taxon>
        <taxon>Acrocarpospora</taxon>
    </lineage>
</organism>
<accession>A0A5M3XG53</accession>
<dbReference type="GO" id="GO:0042597">
    <property type="term" value="C:periplasmic space"/>
    <property type="evidence" value="ECO:0007669"/>
    <property type="project" value="InterPro"/>
</dbReference>
<dbReference type="AlphaFoldDB" id="A0A5M3XG53"/>
<dbReference type="InterPro" id="IPR032694">
    <property type="entry name" value="CopC/D"/>
</dbReference>
<proteinExistence type="predicted"/>
<evidence type="ECO:0000256" key="3">
    <source>
        <dbReference type="ARBA" id="ARBA00022729"/>
    </source>
</evidence>
<evidence type="ECO:0000256" key="7">
    <source>
        <dbReference type="SAM" id="SignalP"/>
    </source>
</evidence>
<dbReference type="GO" id="GO:0005507">
    <property type="term" value="F:copper ion binding"/>
    <property type="evidence" value="ECO:0007669"/>
    <property type="project" value="InterPro"/>
</dbReference>
<feature type="transmembrane region" description="Helical" evidence="6">
    <location>
        <begin position="159"/>
        <end position="178"/>
    </location>
</feature>
<evidence type="ECO:0000259" key="8">
    <source>
        <dbReference type="Pfam" id="PF04234"/>
    </source>
</evidence>
<evidence type="ECO:0000256" key="6">
    <source>
        <dbReference type="SAM" id="Phobius"/>
    </source>
</evidence>
<evidence type="ECO:0000256" key="1">
    <source>
        <dbReference type="ARBA" id="ARBA00004196"/>
    </source>
</evidence>
<comment type="caution">
    <text evidence="9">The sequence shown here is derived from an EMBL/GenBank/DDBJ whole genome shotgun (WGS) entry which is preliminary data.</text>
</comment>
<keyword evidence="4" id="KW-0186">Copper</keyword>
<dbReference type="SUPFAM" id="SSF81296">
    <property type="entry name" value="E set domains"/>
    <property type="match status" value="1"/>
</dbReference>
<feature type="domain" description="CopC" evidence="8">
    <location>
        <begin position="26"/>
        <end position="116"/>
    </location>
</feature>
<dbReference type="PANTHER" id="PTHR34820">
    <property type="entry name" value="INNER MEMBRANE PROTEIN YEBZ"/>
    <property type="match status" value="1"/>
</dbReference>
<dbReference type="Gene3D" id="2.60.40.1220">
    <property type="match status" value="1"/>
</dbReference>
<evidence type="ECO:0000313" key="9">
    <source>
        <dbReference type="EMBL" id="GES20555.1"/>
    </source>
</evidence>
<dbReference type="GO" id="GO:0006825">
    <property type="term" value="P:copper ion transport"/>
    <property type="evidence" value="ECO:0007669"/>
    <property type="project" value="InterPro"/>
</dbReference>
<evidence type="ECO:0000313" key="10">
    <source>
        <dbReference type="Proteomes" id="UP000377595"/>
    </source>
</evidence>
<keyword evidence="3 7" id="KW-0732">Signal</keyword>
<keyword evidence="6" id="KW-0472">Membrane</keyword>
<evidence type="ECO:0000256" key="4">
    <source>
        <dbReference type="ARBA" id="ARBA00023008"/>
    </source>
</evidence>
<feature type="compositionally biased region" description="Low complexity" evidence="5">
    <location>
        <begin position="126"/>
        <end position="148"/>
    </location>
</feature>
<name>A0A5M3XG53_9ACTN</name>
<dbReference type="RefSeq" id="WP_155345594.1">
    <property type="nucleotide sequence ID" value="NZ_BAAAHM010000025.1"/>
</dbReference>
<protein>
    <recommendedName>
        <fullName evidence="8">CopC domain-containing protein</fullName>
    </recommendedName>
</protein>
<dbReference type="GO" id="GO:0005886">
    <property type="term" value="C:plasma membrane"/>
    <property type="evidence" value="ECO:0007669"/>
    <property type="project" value="TreeGrafter"/>
</dbReference>
<keyword evidence="6" id="KW-0812">Transmembrane</keyword>
<dbReference type="Proteomes" id="UP000377595">
    <property type="component" value="Unassembled WGS sequence"/>
</dbReference>
<evidence type="ECO:0000256" key="2">
    <source>
        <dbReference type="ARBA" id="ARBA00022723"/>
    </source>
</evidence>
<dbReference type="OrthoDB" id="5242236at2"/>
<dbReference type="GO" id="GO:0046688">
    <property type="term" value="P:response to copper ion"/>
    <property type="evidence" value="ECO:0007669"/>
    <property type="project" value="InterPro"/>
</dbReference>
<evidence type="ECO:0000256" key="5">
    <source>
        <dbReference type="SAM" id="MobiDB-lite"/>
    </source>
</evidence>
<feature type="region of interest" description="Disordered" evidence="5">
    <location>
        <begin position="107"/>
        <end position="153"/>
    </location>
</feature>
<dbReference type="InterPro" id="IPR014756">
    <property type="entry name" value="Ig_E-set"/>
</dbReference>
<keyword evidence="2" id="KW-0479">Metal-binding</keyword>
<comment type="subcellular location">
    <subcellularLocation>
        <location evidence="1">Cell envelope</location>
    </subcellularLocation>
</comment>
<dbReference type="InterPro" id="IPR014755">
    <property type="entry name" value="Cu-Rt/internalin_Ig-like"/>
</dbReference>
<dbReference type="PANTHER" id="PTHR34820:SF4">
    <property type="entry name" value="INNER MEMBRANE PROTEIN YEBZ"/>
    <property type="match status" value="1"/>
</dbReference>
<gene>
    <name evidence="9" type="ORF">Aple_034510</name>
</gene>
<dbReference type="GO" id="GO:0030313">
    <property type="term" value="C:cell envelope"/>
    <property type="evidence" value="ECO:0007669"/>
    <property type="project" value="UniProtKB-SubCell"/>
</dbReference>